<evidence type="ECO:0000313" key="4">
    <source>
        <dbReference type="EMBL" id="ACZ90284.1"/>
    </source>
</evidence>
<dbReference type="RefSeq" id="WP_012894014.1">
    <property type="nucleotide sequence ID" value="NC_013595.1"/>
</dbReference>
<dbReference type="EMBL" id="CP001814">
    <property type="protein sequence ID" value="ACZ90284.1"/>
    <property type="molecule type" value="Genomic_DNA"/>
</dbReference>
<dbReference type="GO" id="GO:0018659">
    <property type="term" value="F:4-hydroxybenzoate 3-monooxygenase activity"/>
    <property type="evidence" value="ECO:0007669"/>
    <property type="project" value="UniProtKB-EC"/>
</dbReference>
<dbReference type="SUPFAM" id="SSF54373">
    <property type="entry name" value="FAD-linked reductases, C-terminal domain"/>
    <property type="match status" value="1"/>
</dbReference>
<dbReference type="InterPro" id="IPR002938">
    <property type="entry name" value="FAD-bd"/>
</dbReference>
<dbReference type="PRINTS" id="PR00420">
    <property type="entry name" value="RNGMNOXGNASE"/>
</dbReference>
<dbReference type="Pfam" id="PF01494">
    <property type="entry name" value="FAD_binding_3"/>
    <property type="match status" value="1"/>
</dbReference>
<evidence type="ECO:0000256" key="1">
    <source>
        <dbReference type="ARBA" id="ARBA00022630"/>
    </source>
</evidence>
<dbReference type="PANTHER" id="PTHR43004">
    <property type="entry name" value="TRK SYSTEM POTASSIUM UPTAKE PROTEIN"/>
    <property type="match status" value="1"/>
</dbReference>
<protein>
    <submittedName>
        <fullName evidence="4">4-hydroxybenzoate 3-monooxygenase</fullName>
        <ecNumber evidence="4">1.14.13.2</ecNumber>
    </submittedName>
</protein>
<dbReference type="PANTHER" id="PTHR43004:SF3">
    <property type="entry name" value="P-HYDROXYBENZOATE HYDROXYLASE"/>
    <property type="match status" value="1"/>
</dbReference>
<dbReference type="Proteomes" id="UP000002029">
    <property type="component" value="Chromosome"/>
</dbReference>
<evidence type="ECO:0000256" key="2">
    <source>
        <dbReference type="ARBA" id="ARBA00022827"/>
    </source>
</evidence>
<dbReference type="eggNOG" id="COG0654">
    <property type="taxonomic scope" value="Bacteria"/>
</dbReference>
<sequence length="392" mass="43035">MRTQVGIVGAGPAGLLLSHLLHLRGIDSVVLEARSREYVEQRVRAGVLEQGTVDVLNEAGVGERMRAEGLPHHGIELRYGGAGHRIPFERLVPGRAITVYGQQEVVKDLIARRLADGGKILFDVPDVAPHSLQADPYLTFGGERLDCDVIAGCDGFHGVCRPSIPDGVLSIFQRDYPFAWLGILAQVPPSAEELIYSRSDRGFALHSMRSPEISRFYLQVPPDASLDDWPDERIWAELRARLETVPGFALTEGPIISRDLSAMRSFVAEPMRYGRLYLAGDAAHIVPPTGAKGLNLAVADVRVLTEALAHLYATGSTDLLDAYSATCLKRVWRAQHFSWWMTTLLHTFDTDDAYGRRLQTSHLDYVTSSEAAATTLAENYVGLPLDSGAPRD</sequence>
<dbReference type="InterPro" id="IPR036188">
    <property type="entry name" value="FAD/NAD-bd_sf"/>
</dbReference>
<evidence type="ECO:0000259" key="3">
    <source>
        <dbReference type="Pfam" id="PF01494"/>
    </source>
</evidence>
<keyword evidence="2" id="KW-0274">FAD</keyword>
<dbReference type="EC" id="1.14.13.2" evidence="4"/>
<reference evidence="4 5" key="1">
    <citation type="journal article" date="2010" name="Stand. Genomic Sci.">
        <title>Complete genome sequence of Streptosporangium roseum type strain (NI 9100).</title>
        <authorList>
            <person name="Nolan M."/>
            <person name="Sikorski J."/>
            <person name="Jando M."/>
            <person name="Lucas S."/>
            <person name="Lapidus A."/>
            <person name="Glavina Del Rio T."/>
            <person name="Chen F."/>
            <person name="Tice H."/>
            <person name="Pitluck S."/>
            <person name="Cheng J.F."/>
            <person name="Chertkov O."/>
            <person name="Sims D."/>
            <person name="Meincke L."/>
            <person name="Brettin T."/>
            <person name="Han C."/>
            <person name="Detter J.C."/>
            <person name="Bruce D."/>
            <person name="Goodwin L."/>
            <person name="Land M."/>
            <person name="Hauser L."/>
            <person name="Chang Y.J."/>
            <person name="Jeffries C.D."/>
            <person name="Ivanova N."/>
            <person name="Mavromatis K."/>
            <person name="Mikhailova N."/>
            <person name="Chen A."/>
            <person name="Palaniappan K."/>
            <person name="Chain P."/>
            <person name="Rohde M."/>
            <person name="Goker M."/>
            <person name="Bristow J."/>
            <person name="Eisen J.A."/>
            <person name="Markowitz V."/>
            <person name="Hugenholtz P."/>
            <person name="Kyrpides N.C."/>
            <person name="Klenk H.P."/>
        </authorList>
    </citation>
    <scope>NUCLEOTIDE SEQUENCE [LARGE SCALE GENOMIC DNA]</scope>
    <source>
        <strain evidence="5">ATCC 12428 / DSM 43021 / JCM 3005 / NI 9100</strain>
    </source>
</reference>
<evidence type="ECO:0000313" key="5">
    <source>
        <dbReference type="Proteomes" id="UP000002029"/>
    </source>
</evidence>
<keyword evidence="4" id="KW-0560">Oxidoreductase</keyword>
<organism evidence="4 5">
    <name type="scientific">Streptosporangium roseum (strain ATCC 12428 / DSM 43021 / JCM 3005 / KCTC 9067 / NCIMB 10171 / NRRL 2505 / NI 9100)</name>
    <dbReference type="NCBI Taxonomy" id="479432"/>
    <lineage>
        <taxon>Bacteria</taxon>
        <taxon>Bacillati</taxon>
        <taxon>Actinomycetota</taxon>
        <taxon>Actinomycetes</taxon>
        <taxon>Streptosporangiales</taxon>
        <taxon>Streptosporangiaceae</taxon>
        <taxon>Streptosporangium</taxon>
    </lineage>
</organism>
<dbReference type="Gene3D" id="3.30.9.10">
    <property type="entry name" value="D-Amino Acid Oxidase, subunit A, domain 2"/>
    <property type="match status" value="1"/>
</dbReference>
<dbReference type="SUPFAM" id="SSF51905">
    <property type="entry name" value="FAD/NAD(P)-binding domain"/>
    <property type="match status" value="1"/>
</dbReference>
<feature type="domain" description="FAD-binding" evidence="3">
    <location>
        <begin position="2"/>
        <end position="337"/>
    </location>
</feature>
<name>D2ARE4_STRRD</name>
<dbReference type="GO" id="GO:0071949">
    <property type="term" value="F:FAD binding"/>
    <property type="evidence" value="ECO:0007669"/>
    <property type="project" value="InterPro"/>
</dbReference>
<keyword evidence="1" id="KW-0285">Flavoprotein</keyword>
<dbReference type="OrthoDB" id="9791689at2"/>
<dbReference type="HOGENOM" id="CLU_057691_0_0_11"/>
<dbReference type="STRING" id="479432.Sros_7610"/>
<accession>D2ARE4</accession>
<keyword evidence="5" id="KW-1185">Reference proteome</keyword>
<dbReference type="InterPro" id="IPR050641">
    <property type="entry name" value="RIFMO-like"/>
</dbReference>
<dbReference type="Gene3D" id="3.50.50.60">
    <property type="entry name" value="FAD/NAD(P)-binding domain"/>
    <property type="match status" value="1"/>
</dbReference>
<dbReference type="KEGG" id="sro:Sros_7610"/>
<gene>
    <name evidence="4" type="ordered locus">Sros_7610</name>
</gene>
<dbReference type="NCBIfam" id="NF006091">
    <property type="entry name" value="PRK08243.1"/>
    <property type="match status" value="1"/>
</dbReference>
<dbReference type="AlphaFoldDB" id="D2ARE4"/>
<proteinExistence type="predicted"/>